<evidence type="ECO:0000256" key="3">
    <source>
        <dbReference type="ARBA" id="ARBA00008503"/>
    </source>
</evidence>
<feature type="signal peptide" evidence="14">
    <location>
        <begin position="1"/>
        <end position="22"/>
    </location>
</feature>
<dbReference type="SUPFAM" id="SSF56978">
    <property type="entry name" value="Perfringolysin"/>
    <property type="match status" value="1"/>
</dbReference>
<dbReference type="Pfam" id="PF01289">
    <property type="entry name" value="Thiol_cytolysin"/>
    <property type="match status" value="1"/>
</dbReference>
<keyword evidence="6" id="KW-0800">Toxin</keyword>
<organism evidence="16 17">
    <name type="scientific">Usitatibacter palustris</name>
    <dbReference type="NCBI Taxonomy" id="2732487"/>
    <lineage>
        <taxon>Bacteria</taxon>
        <taxon>Pseudomonadati</taxon>
        <taxon>Pseudomonadota</taxon>
        <taxon>Betaproteobacteria</taxon>
        <taxon>Nitrosomonadales</taxon>
        <taxon>Usitatibacteraceae</taxon>
        <taxon>Usitatibacter</taxon>
    </lineage>
</organism>
<dbReference type="PRINTS" id="PR01400">
    <property type="entry name" value="TACYTOLYSIN"/>
</dbReference>
<name>A0A6M4HDC9_9PROT</name>
<evidence type="ECO:0000256" key="7">
    <source>
        <dbReference type="ARBA" id="ARBA00022692"/>
    </source>
</evidence>
<dbReference type="InterPro" id="IPR036363">
    <property type="entry name" value="Thiol_cytolysin_ab_sf"/>
</dbReference>
<proteinExistence type="inferred from homology"/>
<evidence type="ECO:0000256" key="14">
    <source>
        <dbReference type="SAM" id="SignalP"/>
    </source>
</evidence>
<dbReference type="GO" id="GO:0090729">
    <property type="term" value="F:toxin activity"/>
    <property type="evidence" value="ECO:0007669"/>
    <property type="project" value="UniProtKB-KW"/>
</dbReference>
<protein>
    <submittedName>
        <fullName evidence="16">Listeriolysin O</fullName>
    </submittedName>
</protein>
<keyword evidence="5" id="KW-0964">Secreted</keyword>
<evidence type="ECO:0000256" key="1">
    <source>
        <dbReference type="ARBA" id="ARBA00004301"/>
    </source>
</evidence>
<evidence type="ECO:0000256" key="2">
    <source>
        <dbReference type="ARBA" id="ARBA00004613"/>
    </source>
</evidence>
<keyword evidence="14" id="KW-0732">Signal</keyword>
<comment type="similarity">
    <text evidence="3">Belongs to the cholesterol-dependent cytolysin family.</text>
</comment>
<dbReference type="InParanoid" id="A0A6M4HDC9"/>
<evidence type="ECO:0000256" key="6">
    <source>
        <dbReference type="ARBA" id="ARBA00022656"/>
    </source>
</evidence>
<dbReference type="KEGG" id="upl:DSM104440_03378"/>
<dbReference type="EMBL" id="CP053073">
    <property type="protein sequence ID" value="QJR16543.1"/>
    <property type="molecule type" value="Genomic_DNA"/>
</dbReference>
<reference evidence="16 17" key="1">
    <citation type="submission" date="2020-04" db="EMBL/GenBank/DDBJ databases">
        <title>Usitatibacter rugosus gen. nov., sp. nov. and Usitatibacter palustris sp. nov., novel members of Usitatibacteraceae fam. nov. within the order Nitrosomonadales isolated from soil.</title>
        <authorList>
            <person name="Huber K.J."/>
            <person name="Neumann-Schaal M."/>
            <person name="Geppert A."/>
            <person name="Luckner M."/>
            <person name="Wanner G."/>
            <person name="Overmann J."/>
        </authorList>
    </citation>
    <scope>NUCLEOTIDE SEQUENCE [LARGE SCALE GENOMIC DNA]</scope>
    <source>
        <strain evidence="16 17">Swamp67</strain>
    </source>
</reference>
<feature type="chain" id="PRO_5026849374" evidence="14">
    <location>
        <begin position="23"/>
        <end position="480"/>
    </location>
</feature>
<dbReference type="InterPro" id="IPR038700">
    <property type="entry name" value="Thiol_cytolys_C_sf"/>
</dbReference>
<evidence type="ECO:0000256" key="11">
    <source>
        <dbReference type="ARBA" id="ARBA00023026"/>
    </source>
</evidence>
<comment type="subcellular location">
    <subcellularLocation>
        <location evidence="1">Host membrane</location>
        <topology evidence="1">Multi-pass membrane protein</topology>
    </subcellularLocation>
    <subcellularLocation>
        <location evidence="2">Secreted</location>
    </subcellularLocation>
</comment>
<keyword evidence="12" id="KW-0446">Lipid-binding</keyword>
<evidence type="ECO:0000256" key="12">
    <source>
        <dbReference type="ARBA" id="ARBA00023121"/>
    </source>
</evidence>
<dbReference type="GO" id="GO:0015485">
    <property type="term" value="F:cholesterol binding"/>
    <property type="evidence" value="ECO:0007669"/>
    <property type="project" value="InterPro"/>
</dbReference>
<feature type="domain" description="Thiol-activated cytolysin C-terminal" evidence="15">
    <location>
        <begin position="382"/>
        <end position="476"/>
    </location>
</feature>
<dbReference type="Gene3D" id="3.40.30.40">
    <property type="entry name" value="Perfringolysin"/>
    <property type="match status" value="1"/>
</dbReference>
<evidence type="ECO:0000259" key="15">
    <source>
        <dbReference type="Pfam" id="PF17440"/>
    </source>
</evidence>
<evidence type="ECO:0000256" key="5">
    <source>
        <dbReference type="ARBA" id="ARBA00022525"/>
    </source>
</evidence>
<dbReference type="GO" id="GO:0031640">
    <property type="term" value="P:killing of cells of another organism"/>
    <property type="evidence" value="ECO:0007669"/>
    <property type="project" value="UniProtKB-KW"/>
</dbReference>
<dbReference type="Gene3D" id="3.90.840.10">
    <property type="entry name" value="Thiol-activated cytolysin superfamily/Thiol-activated cytolysin, alpha-beta domain"/>
    <property type="match status" value="1"/>
</dbReference>
<dbReference type="RefSeq" id="WP_171164733.1">
    <property type="nucleotide sequence ID" value="NZ_CP053073.1"/>
</dbReference>
<evidence type="ECO:0000256" key="9">
    <source>
        <dbReference type="ARBA" id="ARBA00022852"/>
    </source>
</evidence>
<evidence type="ECO:0000256" key="4">
    <source>
        <dbReference type="ARBA" id="ARBA00022452"/>
    </source>
</evidence>
<keyword evidence="13" id="KW-0472">Membrane</keyword>
<keyword evidence="4" id="KW-1134">Transmembrane beta strand</keyword>
<evidence type="ECO:0000256" key="13">
    <source>
        <dbReference type="ARBA" id="ARBA00023136"/>
    </source>
</evidence>
<keyword evidence="17" id="KW-1185">Reference proteome</keyword>
<keyword evidence="8" id="KW-0354">Hemolysis</keyword>
<gene>
    <name evidence="16" type="primary">hly</name>
    <name evidence="16" type="ORF">DSM104440_03378</name>
</gene>
<evidence type="ECO:0000256" key="8">
    <source>
        <dbReference type="ARBA" id="ARBA00022735"/>
    </source>
</evidence>
<keyword evidence="9" id="KW-0204">Cytolysis</keyword>
<keyword evidence="11" id="KW-0843">Virulence</keyword>
<sequence>MRNMTKWLVATAVGASTGAALAGEPENTNYINALNYNRDQLLAVNLAPTSQPAAPGKLKRSSAVVICTAETVNATANPTENALLDPSGGVIYPGALVKMDQYLARGTPTPFTLPRAPITVRLDLPGCGAACTQTISNPNNVSVASAVDAMADRYVSGAPRVGARAFYQATKAYSKSQIGVEMGFSAQWENNSASASANISSVTEQTVVVKAFKQVYYTALAQDPGPPGAVFPDSVQLNVNNMNPSGPPGWVSSVDYGRLIIVQMVSNSAVLKAKAEAAMEYATGGGATLAGSLKVEAENIAKNSDFRVLVLGGNAGDTAELFKGKFGGVADVIGKGLPFTPNSPAYPISYKVQDLKTRQLATMKLTTQYTKSECQEYANGYVDLKHNGAYVAYFEVKWQEKSDDGKRLVDKSWKSGDKTSPWSTRVWLPGDASSIEVKGSEYTGLAWDKVRTPLNLRPSAVPNACYEIYGTTLDPKQKGC</sequence>
<keyword evidence="10" id="KW-1043">Host membrane</keyword>
<evidence type="ECO:0000313" key="16">
    <source>
        <dbReference type="EMBL" id="QJR16543.1"/>
    </source>
</evidence>
<dbReference type="InterPro" id="IPR036359">
    <property type="entry name" value="Thiol_cytolysin_sf"/>
</dbReference>
<dbReference type="InterPro" id="IPR035390">
    <property type="entry name" value="Thiol_cytolys_C"/>
</dbReference>
<dbReference type="GO" id="GO:0005576">
    <property type="term" value="C:extracellular region"/>
    <property type="evidence" value="ECO:0007669"/>
    <property type="project" value="UniProtKB-SubCell"/>
</dbReference>
<dbReference type="Gene3D" id="3.30.1040.20">
    <property type="match status" value="1"/>
</dbReference>
<evidence type="ECO:0000313" key="17">
    <source>
        <dbReference type="Proteomes" id="UP000503096"/>
    </source>
</evidence>
<dbReference type="Proteomes" id="UP000503096">
    <property type="component" value="Chromosome"/>
</dbReference>
<dbReference type="GO" id="GO:0033644">
    <property type="term" value="C:host cell membrane"/>
    <property type="evidence" value="ECO:0007669"/>
    <property type="project" value="UniProtKB-SubCell"/>
</dbReference>
<evidence type="ECO:0000256" key="10">
    <source>
        <dbReference type="ARBA" id="ARBA00022870"/>
    </source>
</evidence>
<dbReference type="Gene3D" id="2.60.40.1430">
    <property type="entry name" value="Perfringolysin, domain 4"/>
    <property type="match status" value="1"/>
</dbReference>
<dbReference type="AlphaFoldDB" id="A0A6M4HDC9"/>
<dbReference type="InterPro" id="IPR001869">
    <property type="entry name" value="Thiol_cytolysin"/>
</dbReference>
<accession>A0A6M4HDC9</accession>
<keyword evidence="7" id="KW-0812">Transmembrane</keyword>
<dbReference type="Pfam" id="PF17440">
    <property type="entry name" value="Thiol_cytolys_C"/>
    <property type="match status" value="1"/>
</dbReference>